<protein>
    <recommendedName>
        <fullName evidence="1">DUF1990 domain-containing protein</fullName>
    </recommendedName>
</protein>
<evidence type="ECO:0000259" key="1">
    <source>
        <dbReference type="Pfam" id="PF09348"/>
    </source>
</evidence>
<dbReference type="InterPro" id="IPR018960">
    <property type="entry name" value="DUF1990"/>
</dbReference>
<accession>A0A7S0RDM0</accession>
<dbReference type="Pfam" id="PF09348">
    <property type="entry name" value="DUF1990"/>
    <property type="match status" value="1"/>
</dbReference>
<sequence>MVYISLFRPSKETVKQTLQDGQKLGFCYPHQGASKDFPPLPPSTTNYGYKVDHNRVKLGHGSAAYERAKKLVKKWEHFQLGWAQVDADTAIEEGSPVCVTAQVAFLWTRHPLQVVYVEDLEKGKGKGKQPRIVSPAGKSCNARYTFGHGCLKGHMLAGEERFAVEWLEEDDSVWYDVAAFSKPAGPLSTLSYPLVRLFQRHFAQCSVKAMKNSM</sequence>
<gene>
    <name evidence="2" type="ORF">POBO1169_LOCUS12311</name>
</gene>
<dbReference type="PANTHER" id="PTHR34202:SF1">
    <property type="entry name" value="UPF0548 PROTEIN"/>
    <property type="match status" value="1"/>
</dbReference>
<dbReference type="PANTHER" id="PTHR34202">
    <property type="entry name" value="UPF0548 PROTEIN"/>
    <property type="match status" value="1"/>
</dbReference>
<feature type="domain" description="DUF1990" evidence="1">
    <location>
        <begin position="47"/>
        <end position="208"/>
    </location>
</feature>
<dbReference type="EMBL" id="HBFA01024196">
    <property type="protein sequence ID" value="CAD8674576.1"/>
    <property type="molecule type" value="Transcribed_RNA"/>
</dbReference>
<evidence type="ECO:0000313" key="2">
    <source>
        <dbReference type="EMBL" id="CAD8674576.1"/>
    </source>
</evidence>
<organism evidence="2">
    <name type="scientific">Pyramimonas obovata</name>
    <dbReference type="NCBI Taxonomy" id="1411642"/>
    <lineage>
        <taxon>Eukaryota</taxon>
        <taxon>Viridiplantae</taxon>
        <taxon>Chlorophyta</taxon>
        <taxon>Pyramimonadophyceae</taxon>
        <taxon>Pyramimonadales</taxon>
        <taxon>Pyramimonadaceae</taxon>
        <taxon>Pyramimonas</taxon>
        <taxon>Pyramimonas incertae sedis</taxon>
    </lineage>
</organism>
<dbReference type="AlphaFoldDB" id="A0A7S0RDM0"/>
<proteinExistence type="predicted"/>
<reference evidence="2" key="1">
    <citation type="submission" date="2021-01" db="EMBL/GenBank/DDBJ databases">
        <authorList>
            <person name="Corre E."/>
            <person name="Pelletier E."/>
            <person name="Niang G."/>
            <person name="Scheremetjew M."/>
            <person name="Finn R."/>
            <person name="Kale V."/>
            <person name="Holt S."/>
            <person name="Cochrane G."/>
            <person name="Meng A."/>
            <person name="Brown T."/>
            <person name="Cohen L."/>
        </authorList>
    </citation>
    <scope>NUCLEOTIDE SEQUENCE</scope>
    <source>
        <strain evidence="2">CCMP722</strain>
    </source>
</reference>
<name>A0A7S0RDM0_9CHLO</name>